<dbReference type="Gene3D" id="1.20.1250.20">
    <property type="entry name" value="MFS general substrate transporter like domains"/>
    <property type="match status" value="1"/>
</dbReference>
<keyword evidence="2" id="KW-0614">Plasmid</keyword>
<evidence type="ECO:0000313" key="2">
    <source>
        <dbReference type="EMBL" id="WAJ71815.1"/>
    </source>
</evidence>
<accession>A0ABY7ATG5</accession>
<feature type="transmembrane region" description="Helical" evidence="1">
    <location>
        <begin position="83"/>
        <end position="102"/>
    </location>
</feature>
<dbReference type="RefSeq" id="WP_268076537.1">
    <property type="nucleotide sequence ID" value="NZ_CP109966.1"/>
</dbReference>
<sequence>MLQLPAIKNKEKVAIGSGYLAIFFAGHSINALTTPYYQMTRALDPLLLAIALTLPLIISAAISSQVAIISDKIKFKWGSRRQLILLSGWVAGISFSSLWIFPESWGDTTLLMMLCLVASVFYISSCFFSINIKCVTFETRSDNYQRTLVLAFASVFERIGSLVYFWLYPLAKLPIWQSVYTGVQVVGSAVGLLLIAGFATIFAFLCQEKTDKTPHFQQLKQAKLTFSNLTPDIKKALTIILALVILKFGATSVCSSFDYYLLVYYVNYGDIEAGSHWKGILSTSFALFGILLTPVIAYLVNAYGKISILKFIYVISSVAGAAKWFIYTPESEWLIILDALLNASSWVAMSVIIPALLADLSAIHHKASGYQNTSYFVSQHNKVLQFSLVIALIGSGTLLNLIGFDASSGTAQTESSLFFMRLILSVGSILFSLLPIWLLTFYPSNCVNHSQLTGNLNK</sequence>
<dbReference type="EMBL" id="CP109966">
    <property type="protein sequence ID" value="WAJ71815.1"/>
    <property type="molecule type" value="Genomic_DNA"/>
</dbReference>
<feature type="transmembrane region" description="Helical" evidence="1">
    <location>
        <begin position="45"/>
        <end position="62"/>
    </location>
</feature>
<dbReference type="SUPFAM" id="SSF103473">
    <property type="entry name" value="MFS general substrate transporter"/>
    <property type="match status" value="2"/>
</dbReference>
<dbReference type="Proteomes" id="UP001163726">
    <property type="component" value="Plasmid pCadTS8_1"/>
</dbReference>
<evidence type="ECO:0000313" key="3">
    <source>
        <dbReference type="Proteomes" id="UP001163726"/>
    </source>
</evidence>
<feature type="transmembrane region" description="Helical" evidence="1">
    <location>
        <begin position="179"/>
        <end position="205"/>
    </location>
</feature>
<feature type="transmembrane region" description="Helical" evidence="1">
    <location>
        <begin position="148"/>
        <end position="167"/>
    </location>
</feature>
<dbReference type="Pfam" id="PF13347">
    <property type="entry name" value="MFS_2"/>
    <property type="match status" value="1"/>
</dbReference>
<name>A0ABY7ATG5_9ALTE</name>
<feature type="transmembrane region" description="Helical" evidence="1">
    <location>
        <begin position="108"/>
        <end position="128"/>
    </location>
</feature>
<gene>
    <name evidence="2" type="ORF">OLW01_15875</name>
</gene>
<feature type="transmembrane region" description="Helical" evidence="1">
    <location>
        <begin position="280"/>
        <end position="300"/>
    </location>
</feature>
<protein>
    <submittedName>
        <fullName evidence="2">MFS transporter</fullName>
    </submittedName>
</protein>
<feature type="transmembrane region" description="Helical" evidence="1">
    <location>
        <begin position="422"/>
        <end position="442"/>
    </location>
</feature>
<feature type="transmembrane region" description="Helical" evidence="1">
    <location>
        <begin position="333"/>
        <end position="362"/>
    </location>
</feature>
<evidence type="ECO:0000256" key="1">
    <source>
        <dbReference type="SAM" id="Phobius"/>
    </source>
</evidence>
<keyword evidence="3" id="KW-1185">Reference proteome</keyword>
<proteinExistence type="predicted"/>
<geneLocation type="plasmid" evidence="2 3">
    <name>pCadTS8_1</name>
</geneLocation>
<keyword evidence="1" id="KW-0812">Transmembrane</keyword>
<feature type="transmembrane region" description="Helical" evidence="1">
    <location>
        <begin position="12"/>
        <end position="33"/>
    </location>
</feature>
<feature type="transmembrane region" description="Helical" evidence="1">
    <location>
        <begin position="307"/>
        <end position="327"/>
    </location>
</feature>
<feature type="transmembrane region" description="Helical" evidence="1">
    <location>
        <begin position="236"/>
        <end position="260"/>
    </location>
</feature>
<dbReference type="InterPro" id="IPR036259">
    <property type="entry name" value="MFS_trans_sf"/>
</dbReference>
<keyword evidence="1" id="KW-0472">Membrane</keyword>
<keyword evidence="1" id="KW-1133">Transmembrane helix</keyword>
<feature type="transmembrane region" description="Helical" evidence="1">
    <location>
        <begin position="383"/>
        <end position="402"/>
    </location>
</feature>
<reference evidence="2" key="1">
    <citation type="submission" date="2022-10" db="EMBL/GenBank/DDBJ databases">
        <title>Catenovulum adriacola sp. nov. isolated in the Harbour of Susak.</title>
        <authorList>
            <person name="Schoch T."/>
            <person name="Reich S.J."/>
            <person name="Stoeferle S."/>
            <person name="Flaiz M."/>
            <person name="Kazda M."/>
            <person name="Riedel C.U."/>
            <person name="Duerre P."/>
        </authorList>
    </citation>
    <scope>NUCLEOTIDE SEQUENCE</scope>
    <source>
        <strain evidence="2">TS8</strain>
        <plasmid evidence="2">pCadTS8_1</plasmid>
    </source>
</reference>
<organism evidence="2 3">
    <name type="scientific">Catenovulum adriaticum</name>
    <dbReference type="NCBI Taxonomy" id="2984846"/>
    <lineage>
        <taxon>Bacteria</taxon>
        <taxon>Pseudomonadati</taxon>
        <taxon>Pseudomonadota</taxon>
        <taxon>Gammaproteobacteria</taxon>
        <taxon>Alteromonadales</taxon>
        <taxon>Alteromonadaceae</taxon>
        <taxon>Catenovulum</taxon>
    </lineage>
</organism>